<sequence length="342" mass="40217">MASWLDREFAIRALSHQPKFRQVTNGDFKLNCRCPICGDSQKDVHKARFWAYPTKDGTSMRMHCFNCEYSDFLSKYLKEYEEDLYREYLVEWRKEQAMGKTRKVEVSEKIQAKMPVIEKLDFCERIDRLDPSHPIVKYVTSRCIPKSAWHRLWFTMQWPALCNSIKPGTYKNETNEPRLVIPIRNEQKEIESFQGRALRKDAPQKYITIKAHDDATKIYGLDTVDERKRVWVMEGPIDSLFIPNSIAITGGSLDLNMVPFKETRVWVMDSEQRHPDTIKRMTRLIEAGERIVFWDKVKWPSKDINDMVKDDGATPEQILAYMNANTEQGLMAKMRLSRYARA</sequence>
<keyword evidence="2" id="KW-1185">Reference proteome</keyword>
<dbReference type="GeneID" id="26519179"/>
<proteinExistence type="inferred from homology"/>
<dbReference type="HAMAP" id="MF_04157">
    <property type="entry name" value="PRIMASE_T4"/>
    <property type="match status" value="1"/>
</dbReference>
<protein>
    <submittedName>
        <fullName evidence="1">DNA primase subunit</fullName>
    </submittedName>
</protein>
<dbReference type="RefSeq" id="YP_009190187.1">
    <property type="nucleotide sequence ID" value="NC_028683.1"/>
</dbReference>
<accession>A0A0B6VQW5</accession>
<dbReference type="InterPro" id="IPR046392">
    <property type="entry name" value="PRIMASE_T4"/>
</dbReference>
<gene>
    <name evidence="1" type="primary">58=61</name>
</gene>
<dbReference type="KEGG" id="vg:26519179"/>
<name>A0A0B6VQW5_9CAUD</name>
<dbReference type="EMBL" id="AP014714">
    <property type="protein sequence ID" value="BAQ22679.1"/>
    <property type="molecule type" value="Genomic_DNA"/>
</dbReference>
<reference evidence="1 2" key="1">
    <citation type="submission" date="2015-02" db="EMBL/GenBank/DDBJ databases">
        <title>Complete genome sequences of Edwardsiella bacteriophages, PEi20 and PEi26.</title>
        <authorList>
            <person name="Yasuike M."/>
            <person name="Nishiki I."/>
            <person name="Iwasaki Y."/>
            <person name="Nakamura Y."/>
            <person name="Fujiwara A."/>
            <person name="Hassan E.S."/>
            <person name="Mahmoud M.M."/>
            <person name="Kawato Y."/>
            <person name="Nagai S."/>
            <person name="Kobayashi T."/>
            <person name="Ototake M."/>
            <person name="Nakai T."/>
        </authorList>
    </citation>
    <scope>NUCLEOTIDE SEQUENCE [LARGE SCALE GENOMIC DNA]</scope>
</reference>
<dbReference type="OrthoDB" id="4202at10239"/>
<organism evidence="1 2">
    <name type="scientific">Edwardsiella phage PEi20</name>
    <dbReference type="NCBI Taxonomy" id="1608310"/>
    <lineage>
        <taxon>Viruses</taxon>
        <taxon>Duplodnaviria</taxon>
        <taxon>Heunggongvirae</taxon>
        <taxon>Uroviricota</taxon>
        <taxon>Caudoviricetes</taxon>
        <taxon>Pantevenvirales</taxon>
        <taxon>Straboviridae</taxon>
        <taxon>Tevenvirinae</taxon>
        <taxon>Kanagawavirus</taxon>
        <taxon>Kanagawavirus pei20</taxon>
    </lineage>
</organism>
<evidence type="ECO:0000313" key="2">
    <source>
        <dbReference type="Proteomes" id="UP000204657"/>
    </source>
</evidence>
<evidence type="ECO:0000313" key="1">
    <source>
        <dbReference type="EMBL" id="BAQ22679.1"/>
    </source>
</evidence>
<dbReference type="SUPFAM" id="SSF56731">
    <property type="entry name" value="DNA primase core"/>
    <property type="match status" value="1"/>
</dbReference>
<dbReference type="Proteomes" id="UP000204657">
    <property type="component" value="Segment"/>
</dbReference>